<organism evidence="1 2">
    <name type="scientific">Chondromyces apiculatus DSM 436</name>
    <dbReference type="NCBI Taxonomy" id="1192034"/>
    <lineage>
        <taxon>Bacteria</taxon>
        <taxon>Pseudomonadati</taxon>
        <taxon>Myxococcota</taxon>
        <taxon>Polyangia</taxon>
        <taxon>Polyangiales</taxon>
        <taxon>Polyangiaceae</taxon>
        <taxon>Chondromyces</taxon>
    </lineage>
</organism>
<protein>
    <submittedName>
        <fullName evidence="1">Uncharacterized protein</fullName>
    </submittedName>
</protein>
<dbReference type="AlphaFoldDB" id="A0A017T5J8"/>
<sequence length="43" mass="4433">MEDDVVLGGGRDEATGMLMSAWVEDDVSLGGGRDEATGMLMSA</sequence>
<name>A0A017T5J8_9BACT</name>
<keyword evidence="2" id="KW-1185">Reference proteome</keyword>
<gene>
    <name evidence="1" type="ORF">CAP_4636</name>
</gene>
<proteinExistence type="predicted"/>
<reference evidence="1 2" key="1">
    <citation type="submission" date="2013-05" db="EMBL/GenBank/DDBJ databases">
        <title>Genome assembly of Chondromyces apiculatus DSM 436.</title>
        <authorList>
            <person name="Sharma G."/>
            <person name="Khatri I."/>
            <person name="Kaur C."/>
            <person name="Mayilraj S."/>
            <person name="Subramanian S."/>
        </authorList>
    </citation>
    <scope>NUCLEOTIDE SEQUENCE [LARGE SCALE GENOMIC DNA]</scope>
    <source>
        <strain evidence="1 2">DSM 436</strain>
    </source>
</reference>
<comment type="caution">
    <text evidence="1">The sequence shown here is derived from an EMBL/GenBank/DDBJ whole genome shotgun (WGS) entry which is preliminary data.</text>
</comment>
<evidence type="ECO:0000313" key="2">
    <source>
        <dbReference type="Proteomes" id="UP000019678"/>
    </source>
</evidence>
<dbReference type="EMBL" id="ASRX01000036">
    <property type="protein sequence ID" value="EYF04292.1"/>
    <property type="molecule type" value="Genomic_DNA"/>
</dbReference>
<accession>A0A017T5J8</accession>
<evidence type="ECO:0000313" key="1">
    <source>
        <dbReference type="EMBL" id="EYF04292.1"/>
    </source>
</evidence>
<dbReference type="Proteomes" id="UP000019678">
    <property type="component" value="Unassembled WGS sequence"/>
</dbReference>